<dbReference type="PANTHER" id="PTHR42711:SF5">
    <property type="entry name" value="ABC TRANSPORTER ATP-BINDING PROTEIN NATA"/>
    <property type="match status" value="1"/>
</dbReference>
<dbReference type="Pfam" id="PF00005">
    <property type="entry name" value="ABC_tran"/>
    <property type="match status" value="1"/>
</dbReference>
<dbReference type="Gene3D" id="3.40.50.300">
    <property type="entry name" value="P-loop containing nucleotide triphosphate hydrolases"/>
    <property type="match status" value="1"/>
</dbReference>
<organism evidence="6 7">
    <name type="scientific">Bacillus zhangzhouensis</name>
    <dbReference type="NCBI Taxonomy" id="1178540"/>
    <lineage>
        <taxon>Bacteria</taxon>
        <taxon>Bacillati</taxon>
        <taxon>Bacillota</taxon>
        <taxon>Bacilli</taxon>
        <taxon>Bacillales</taxon>
        <taxon>Bacillaceae</taxon>
        <taxon>Bacillus</taxon>
    </lineage>
</organism>
<evidence type="ECO:0000256" key="1">
    <source>
        <dbReference type="ARBA" id="ARBA00005417"/>
    </source>
</evidence>
<name>A0A081L7Z0_9BACI</name>
<dbReference type="InterPro" id="IPR050763">
    <property type="entry name" value="ABC_transporter_ATP-binding"/>
</dbReference>
<gene>
    <name evidence="6" type="ORF">BA70_09175</name>
</gene>
<dbReference type="EMBL" id="JOTP01000024">
    <property type="protein sequence ID" value="KEP25366.1"/>
    <property type="molecule type" value="Genomic_DNA"/>
</dbReference>
<keyword evidence="4 6" id="KW-0067">ATP-binding</keyword>
<proteinExistence type="inferred from homology"/>
<comment type="similarity">
    <text evidence="1">Belongs to the ABC transporter superfamily.</text>
</comment>
<keyword evidence="3" id="KW-0547">Nucleotide-binding</keyword>
<feature type="domain" description="ABC transporter" evidence="5">
    <location>
        <begin position="4"/>
        <end position="233"/>
    </location>
</feature>
<dbReference type="SUPFAM" id="SSF52540">
    <property type="entry name" value="P-loop containing nucleoside triphosphate hydrolases"/>
    <property type="match status" value="1"/>
</dbReference>
<evidence type="ECO:0000256" key="3">
    <source>
        <dbReference type="ARBA" id="ARBA00022741"/>
    </source>
</evidence>
<dbReference type="OrthoDB" id="9804819at2"/>
<dbReference type="PROSITE" id="PS00211">
    <property type="entry name" value="ABC_TRANSPORTER_1"/>
    <property type="match status" value="1"/>
</dbReference>
<sequence>MNMLECHGLTKSYGRHEILKNVSFSVGEVGCVGFLGANGAGKTTTIRILTGLARPTSGVVKVAGLDVTKDMNQISHVIGYCPQQPAFYQDMTGQEWMHWVGGLFHLEKKLIHSKTEELLKLCRIDEAKDRSIGSYSGGMKQRLAIAQALINSPKVLILDEPVSALDPMGRKDVLTLIERLKHKMLIFMSTHILDDIERVADHIIMINSGKIEMSSSMKQIKEDYIQPVIEFQLEKQNAELVALLKERVWVEECIDTGEGYQVRVNDQRTALKELPGLITETGGVLLNYRLSKLTLEDIFMKVVNS</sequence>
<accession>A0A081L7Z0</accession>
<keyword evidence="2" id="KW-0813">Transport</keyword>
<evidence type="ECO:0000256" key="4">
    <source>
        <dbReference type="ARBA" id="ARBA00022840"/>
    </source>
</evidence>
<dbReference type="InterPro" id="IPR017871">
    <property type="entry name" value="ABC_transporter-like_CS"/>
</dbReference>
<dbReference type="GO" id="GO:0016887">
    <property type="term" value="F:ATP hydrolysis activity"/>
    <property type="evidence" value="ECO:0007669"/>
    <property type="project" value="InterPro"/>
</dbReference>
<dbReference type="AlphaFoldDB" id="A0A081L7Z0"/>
<evidence type="ECO:0000259" key="5">
    <source>
        <dbReference type="PROSITE" id="PS50893"/>
    </source>
</evidence>
<dbReference type="InterPro" id="IPR003593">
    <property type="entry name" value="AAA+_ATPase"/>
</dbReference>
<dbReference type="InterPro" id="IPR027417">
    <property type="entry name" value="P-loop_NTPase"/>
</dbReference>
<dbReference type="InterPro" id="IPR003439">
    <property type="entry name" value="ABC_transporter-like_ATP-bd"/>
</dbReference>
<dbReference type="Proteomes" id="UP000028091">
    <property type="component" value="Unassembled WGS sequence"/>
</dbReference>
<evidence type="ECO:0000256" key="2">
    <source>
        <dbReference type="ARBA" id="ARBA00022448"/>
    </source>
</evidence>
<dbReference type="PANTHER" id="PTHR42711">
    <property type="entry name" value="ABC TRANSPORTER ATP-BINDING PROTEIN"/>
    <property type="match status" value="1"/>
</dbReference>
<evidence type="ECO:0000313" key="6">
    <source>
        <dbReference type="EMBL" id="KEP25366.1"/>
    </source>
</evidence>
<comment type="caution">
    <text evidence="6">The sequence shown here is derived from an EMBL/GenBank/DDBJ whole genome shotgun (WGS) entry which is preliminary data.</text>
</comment>
<protein>
    <submittedName>
        <fullName evidence="6">ABC transporter ATP-binding protein</fullName>
    </submittedName>
</protein>
<dbReference type="RefSeq" id="WP_034324066.1">
    <property type="nucleotide sequence ID" value="NZ_JOTP01000024.1"/>
</dbReference>
<dbReference type="PROSITE" id="PS50893">
    <property type="entry name" value="ABC_TRANSPORTER_2"/>
    <property type="match status" value="1"/>
</dbReference>
<dbReference type="CDD" id="cd03230">
    <property type="entry name" value="ABC_DR_subfamily_A"/>
    <property type="match status" value="1"/>
</dbReference>
<keyword evidence="7" id="KW-1185">Reference proteome</keyword>
<dbReference type="eggNOG" id="COG1131">
    <property type="taxonomic scope" value="Bacteria"/>
</dbReference>
<evidence type="ECO:0000313" key="7">
    <source>
        <dbReference type="Proteomes" id="UP000028091"/>
    </source>
</evidence>
<dbReference type="SMART" id="SM00382">
    <property type="entry name" value="AAA"/>
    <property type="match status" value="1"/>
</dbReference>
<reference evidence="6 7" key="1">
    <citation type="submission" date="2012-09" db="EMBL/GenBank/DDBJ databases">
        <title>Genome Sequence of Bacillus sp. DW5-4.</title>
        <authorList>
            <person name="Lai Q."/>
            <person name="Liu Y."/>
            <person name="Shao Z."/>
        </authorList>
    </citation>
    <scope>NUCLEOTIDE SEQUENCE [LARGE SCALE GENOMIC DNA]</scope>
    <source>
        <strain evidence="6 7">DW5-4</strain>
    </source>
</reference>
<dbReference type="GO" id="GO:0005524">
    <property type="term" value="F:ATP binding"/>
    <property type="evidence" value="ECO:0007669"/>
    <property type="project" value="UniProtKB-KW"/>
</dbReference>